<dbReference type="PROSITE" id="PS50076">
    <property type="entry name" value="DNAJ_2"/>
    <property type="match status" value="1"/>
</dbReference>
<reference evidence="4 5" key="1">
    <citation type="journal article" date="2020" name="Nat. Food">
        <title>A phased Vanilla planifolia genome enables genetic improvement of flavour and production.</title>
        <authorList>
            <person name="Hasing T."/>
            <person name="Tang H."/>
            <person name="Brym M."/>
            <person name="Khazi F."/>
            <person name="Huang T."/>
            <person name="Chambers A.H."/>
        </authorList>
    </citation>
    <scope>NUCLEOTIDE SEQUENCE [LARGE SCALE GENOMIC DNA]</scope>
    <source>
        <tissue evidence="4">Leaf</tissue>
    </source>
</reference>
<feature type="compositionally biased region" description="Basic residues" evidence="2">
    <location>
        <begin position="29"/>
        <end position="45"/>
    </location>
</feature>
<dbReference type="SUPFAM" id="SSF46565">
    <property type="entry name" value="Chaperone J-domain"/>
    <property type="match status" value="1"/>
</dbReference>
<dbReference type="InterPro" id="IPR036869">
    <property type="entry name" value="J_dom_sf"/>
</dbReference>
<dbReference type="SMART" id="SM00271">
    <property type="entry name" value="DnaJ"/>
    <property type="match status" value="1"/>
</dbReference>
<feature type="compositionally biased region" description="Basic and acidic residues" evidence="2">
    <location>
        <begin position="1495"/>
        <end position="1504"/>
    </location>
</feature>
<dbReference type="InterPro" id="IPR001623">
    <property type="entry name" value="DnaJ_domain"/>
</dbReference>
<dbReference type="PANTHER" id="PTHR45181:SF4">
    <property type="entry name" value="HEAT SHOCK PROTEIN DNAJ WITH TETRATRICOPEPTIDE REPEAT-CONTAINING PROTEIN"/>
    <property type="match status" value="1"/>
</dbReference>
<feature type="region of interest" description="Disordered" evidence="2">
    <location>
        <begin position="1469"/>
        <end position="1512"/>
    </location>
</feature>
<evidence type="ECO:0000256" key="2">
    <source>
        <dbReference type="SAM" id="MobiDB-lite"/>
    </source>
</evidence>
<feature type="region of interest" description="Disordered" evidence="2">
    <location>
        <begin position="403"/>
        <end position="424"/>
    </location>
</feature>
<protein>
    <recommendedName>
        <fullName evidence="3">J domain-containing protein</fullName>
    </recommendedName>
</protein>
<dbReference type="OrthoDB" id="10250354at2759"/>
<feature type="region of interest" description="Disordered" evidence="2">
    <location>
        <begin position="1"/>
        <end position="45"/>
    </location>
</feature>
<accession>A0A835PKG5</accession>
<feature type="region of interest" description="Disordered" evidence="2">
    <location>
        <begin position="889"/>
        <end position="908"/>
    </location>
</feature>
<dbReference type="InterPro" id="IPR019734">
    <property type="entry name" value="TPR_rpt"/>
</dbReference>
<gene>
    <name evidence="4" type="ORF">HPP92_024723</name>
</gene>
<organism evidence="4 5">
    <name type="scientific">Vanilla planifolia</name>
    <name type="common">Vanilla</name>
    <dbReference type="NCBI Taxonomy" id="51239"/>
    <lineage>
        <taxon>Eukaryota</taxon>
        <taxon>Viridiplantae</taxon>
        <taxon>Streptophyta</taxon>
        <taxon>Embryophyta</taxon>
        <taxon>Tracheophyta</taxon>
        <taxon>Spermatophyta</taxon>
        <taxon>Magnoliopsida</taxon>
        <taxon>Liliopsida</taxon>
        <taxon>Asparagales</taxon>
        <taxon>Orchidaceae</taxon>
        <taxon>Vanilloideae</taxon>
        <taxon>Vanilleae</taxon>
        <taxon>Vanilla</taxon>
    </lineage>
</organism>
<dbReference type="GO" id="GO:0005783">
    <property type="term" value="C:endoplasmic reticulum"/>
    <property type="evidence" value="ECO:0007669"/>
    <property type="project" value="UniProtKB-ARBA"/>
</dbReference>
<evidence type="ECO:0000256" key="1">
    <source>
        <dbReference type="PROSITE-ProRule" id="PRU00339"/>
    </source>
</evidence>
<feature type="repeat" description="TPR" evidence="1">
    <location>
        <begin position="1036"/>
        <end position="1069"/>
    </location>
</feature>
<feature type="domain" description="J" evidence="3">
    <location>
        <begin position="1385"/>
        <end position="1470"/>
    </location>
</feature>
<dbReference type="InterPro" id="IPR011990">
    <property type="entry name" value="TPR-like_helical_dom_sf"/>
</dbReference>
<dbReference type="Proteomes" id="UP000639772">
    <property type="component" value="Unassembled WGS sequence"/>
</dbReference>
<evidence type="ECO:0000259" key="3">
    <source>
        <dbReference type="PROSITE" id="PS50076"/>
    </source>
</evidence>
<dbReference type="CDD" id="cd06257">
    <property type="entry name" value="DnaJ"/>
    <property type="match status" value="1"/>
</dbReference>
<dbReference type="EMBL" id="JADCNM010000014">
    <property type="protein sequence ID" value="KAG0453419.1"/>
    <property type="molecule type" value="Genomic_DNA"/>
</dbReference>
<dbReference type="Gene3D" id="1.10.287.110">
    <property type="entry name" value="DnaJ domain"/>
    <property type="match status" value="1"/>
</dbReference>
<evidence type="ECO:0000313" key="4">
    <source>
        <dbReference type="EMBL" id="KAG0453419.1"/>
    </source>
</evidence>
<dbReference type="SUPFAM" id="SSF48452">
    <property type="entry name" value="TPR-like"/>
    <property type="match status" value="2"/>
</dbReference>
<name>A0A835PKG5_VANPL</name>
<dbReference type="SMART" id="SM00028">
    <property type="entry name" value="TPR"/>
    <property type="match status" value="7"/>
</dbReference>
<keyword evidence="1" id="KW-0802">TPR repeat</keyword>
<evidence type="ECO:0000313" key="5">
    <source>
        <dbReference type="Proteomes" id="UP000639772"/>
    </source>
</evidence>
<comment type="caution">
    <text evidence="4">The sequence shown here is derived from an EMBL/GenBank/DDBJ whole genome shotgun (WGS) entry which is preliminary data.</text>
</comment>
<proteinExistence type="predicted"/>
<dbReference type="Gene3D" id="1.25.40.10">
    <property type="entry name" value="Tetratricopeptide repeat domain"/>
    <property type="match status" value="3"/>
</dbReference>
<dbReference type="Pfam" id="PF13181">
    <property type="entry name" value="TPR_8"/>
    <property type="match status" value="1"/>
</dbReference>
<dbReference type="PANTHER" id="PTHR45181">
    <property type="entry name" value="HEAT SHOCK PROTEIN DNAJ WITH TETRATRICOPEPTIDE REPEAT-CONTAINING PROTEIN"/>
    <property type="match status" value="1"/>
</dbReference>
<sequence length="1512" mass="166313">MDRLNLGHGVSTRPSASLPMPFHSASKAAPHRKLSRPRLVKHRKHSNFQERSVISMHDNGGGLGFNPFQPEIPIVVLDRQDRSGADSVQDQVASHAYGYSSSGSGFVFGASSSMLNPDSSKTGVPSNESIEFSTRGKGAQLYSGAGSLSDSNTTSAETRMPVGDFVHSSSTEDVFVSGSSACKAVNLRYHSSLECDDPSSKLNLYTSVDGSDGNMNSNIFLFKNEEEQCAHSRKNKNSFSDDFVFSKRPDNCNEADLGNSGKDYSEKEDLGSHTFHRFAKTNDNSFSKLPEELGKLRLKSSGNDEHVSTDPRVIWVGDGVKKSTNLGISMPFGSVDGSFSNLDEKMKKHNFWNSADEGQKDAEFTIFACDSSVKEDAQLSQSCSLGFDEGIFSKLHRERKVLQSSCKDNENDSDSTKSSSSHYLDSNGSTFEFSGNKDTTTTSIHRVDHELQKKIGELEVDSSLASWDRSNATADFKSVSSVFESGANFTVSSSQISEMSSTIPCKGIPLKFQNERTFGAESFSSKVSLDKTNNSVLLQEKVIGGVLFESSNNLSYSVGDSFVHIENTDSKMGVSTNGVDLSSPPASLVTGTSGSFDTTLQSEKHNHGARVVGFCADESVDTENKFFSSPTQGFHSSEAKFNFTSMHEGLEPIMECRSQKQNTSLTKESFYKEPCKQMTFTVKKVDSKCLLKKRRGKCRQSTQVHSGAANKFHLVDKDLKLNLEYDATDNNSPMDYSPFQETLVSKPCTKEASVSSDVPNHFDSSYTPYGKEQELVSPAEYFDANDCLPENEAVFHGSRTPSMRNYACESYLAREMNSELGKGCLATEDGNVGPRIETCTLVQESESFGFGLSTKLHSTSCGEDTVNNSNFVFSARSLGQNQLIAQRRGYRKKSRVKGGEDTHPNTEIPLPLPGSNIFLFQGPPGSSSSAQVLNCSCDQAGKVDKAKANQELALEEACEKWRLRGNKAYRDGDFYKAEDCYSRGVNAFSIEEASENCSSALMLCYSNRAATRMSLGRPRAALDDCKIAIAIDPTFFRAHVRAGNIHLSLGDPAAARQHFNKCLELDRNSTTDSKVSSEVADGLEKAQKLSSLLDQSSVFVAKRTLCDAAKCLKIISEALSISPYSESLLEMKAEALLMLQDYEGAIQICEQTLELAEKNAVVTESDCLPNDSNHSKSTARSDVRLWRWHVISRSYFHLGKLEEACELIQKHERVKPVIDKYGNTSVESYTSFPVTVRELLRLKAAGNKAFQAGRHLEAVEHYTAAVILSIESRPFAAICFCNRAAAYQAMGKIVDAIADCSFAIALDPSYKKAISRRATLLEMIRDYGQSASDLRKLVSLLQNSSDDKNASGAEGIAISSTSDLNQARTRLSILENEARKCSQLDLYMILGIDKSSSALDVRKAYRRAALKHHPDKACQFLAHCENGDYGVWREIADDVYANADRLFKMIAEAQAILIDSSKRLQYDAEEESRIMKNGHGESSPTTTPSGNNSYQRERNADRFRSFSYRGRR</sequence>
<dbReference type="PROSITE" id="PS50005">
    <property type="entry name" value="TPR"/>
    <property type="match status" value="1"/>
</dbReference>
<dbReference type="PRINTS" id="PR00625">
    <property type="entry name" value="JDOMAIN"/>
</dbReference>
<dbReference type="Pfam" id="PF00226">
    <property type="entry name" value="DnaJ"/>
    <property type="match status" value="1"/>
</dbReference>